<dbReference type="InterPro" id="IPR023214">
    <property type="entry name" value="HAD_sf"/>
</dbReference>
<dbReference type="GO" id="GO:0003825">
    <property type="term" value="F:alpha,alpha-trehalose-phosphate synthase (UDP-forming) activity"/>
    <property type="evidence" value="ECO:0007669"/>
    <property type="project" value="TreeGrafter"/>
</dbReference>
<sequence length="434" mass="49078">MNAIKDDCIAIAAEINNSVKSEEYPDWLPVRFETDGLPRTRLVAYYLAMDVGVVTPSKDGMNLVAKEMMVCNPGASLVLSTGAGTEASSLYANFKVQLVNAGFYSDDKKCYHRVDDISDIESFAEVFYRAAIEGCEVRKEHGGHLNQFLKSHDIDEWSSAFLDPSWTHEVIRPSEVVLKGMPIRPHFALSLENAKVCFLTISFVLTPYYTTSYIIMFASLFQSSISFTVFYFEATANDSRDGTLKSYSCSYPTSVQPAYSAVIQAQFARRCAQFCAIVTTAPLVHIGILNMSTMPEGSKSLCIGYFSSFPMNQRNVKINILGRRFIRKSRLPKLYMDWKWTSKALWTYNYSQTRYKQLCTKKEEYTAFYPGMSGHTNVFKSVNMSLKVTHTCHRFHNYNVTFVSCPEVLLGAMAQATVRELNIRGITDNDRDDM</sequence>
<name>A0A1I7WNV9_HETBA</name>
<dbReference type="PANTHER" id="PTHR10788:SF106">
    <property type="entry name" value="BCDNA.GH08860"/>
    <property type="match status" value="1"/>
</dbReference>
<evidence type="ECO:0000313" key="3">
    <source>
        <dbReference type="Proteomes" id="UP000095283"/>
    </source>
</evidence>
<dbReference type="GO" id="GO:0004805">
    <property type="term" value="F:trehalose-phosphatase activity"/>
    <property type="evidence" value="ECO:0007669"/>
    <property type="project" value="TreeGrafter"/>
</dbReference>
<evidence type="ECO:0000256" key="1">
    <source>
        <dbReference type="ARBA" id="ARBA00005409"/>
    </source>
</evidence>
<protein>
    <submittedName>
        <fullName evidence="4">Glyco_transf_20 domain-containing protein</fullName>
    </submittedName>
</protein>
<organism evidence="3 4">
    <name type="scientific">Heterorhabditis bacteriophora</name>
    <name type="common">Entomopathogenic nematode worm</name>
    <dbReference type="NCBI Taxonomy" id="37862"/>
    <lineage>
        <taxon>Eukaryota</taxon>
        <taxon>Metazoa</taxon>
        <taxon>Ecdysozoa</taxon>
        <taxon>Nematoda</taxon>
        <taxon>Chromadorea</taxon>
        <taxon>Rhabditida</taxon>
        <taxon>Rhabditina</taxon>
        <taxon>Rhabditomorpha</taxon>
        <taxon>Strongyloidea</taxon>
        <taxon>Heterorhabditidae</taxon>
        <taxon>Heterorhabditis</taxon>
    </lineage>
</organism>
<accession>A0A1I7WNV9</accession>
<feature type="domain" description="Trehalose-6-phosphate phosphatase C-terminal" evidence="2">
    <location>
        <begin position="239"/>
        <end position="298"/>
    </location>
</feature>
<dbReference type="Proteomes" id="UP000095283">
    <property type="component" value="Unplaced"/>
</dbReference>
<evidence type="ECO:0000259" key="2">
    <source>
        <dbReference type="Pfam" id="PF21141"/>
    </source>
</evidence>
<reference evidence="4" key="1">
    <citation type="submission" date="2016-11" db="UniProtKB">
        <authorList>
            <consortium name="WormBaseParasite"/>
        </authorList>
    </citation>
    <scope>IDENTIFICATION</scope>
</reference>
<dbReference type="GO" id="GO:0005992">
    <property type="term" value="P:trehalose biosynthetic process"/>
    <property type="evidence" value="ECO:0007669"/>
    <property type="project" value="InterPro"/>
</dbReference>
<evidence type="ECO:0000313" key="4">
    <source>
        <dbReference type="WBParaSite" id="Hba_06832"/>
    </source>
</evidence>
<dbReference type="AlphaFoldDB" id="A0A1I7WNV9"/>
<dbReference type="Gene3D" id="3.40.50.2000">
    <property type="entry name" value="Glycogen Phosphorylase B"/>
    <property type="match status" value="1"/>
</dbReference>
<dbReference type="GO" id="GO:0005829">
    <property type="term" value="C:cytosol"/>
    <property type="evidence" value="ECO:0007669"/>
    <property type="project" value="TreeGrafter"/>
</dbReference>
<dbReference type="Pfam" id="PF00982">
    <property type="entry name" value="Glyco_transf_20"/>
    <property type="match status" value="1"/>
</dbReference>
<keyword evidence="3" id="KW-1185">Reference proteome</keyword>
<proteinExistence type="inferred from homology"/>
<dbReference type="InterPro" id="IPR001830">
    <property type="entry name" value="Glyco_trans_20"/>
</dbReference>
<dbReference type="SUPFAM" id="SSF53756">
    <property type="entry name" value="UDP-Glycosyltransferase/glycogen phosphorylase"/>
    <property type="match status" value="1"/>
</dbReference>
<dbReference type="Gene3D" id="3.40.50.1000">
    <property type="entry name" value="HAD superfamily/HAD-like"/>
    <property type="match status" value="2"/>
</dbReference>
<dbReference type="Pfam" id="PF21141">
    <property type="entry name" value="T6PP_C"/>
    <property type="match status" value="1"/>
</dbReference>
<dbReference type="PANTHER" id="PTHR10788">
    <property type="entry name" value="TREHALOSE-6-PHOSPHATE SYNTHASE"/>
    <property type="match status" value="1"/>
</dbReference>
<dbReference type="InterPro" id="IPR049063">
    <property type="entry name" value="T6PP_C"/>
</dbReference>
<comment type="similarity">
    <text evidence="1">In the N-terminal section; belongs to the glycosyltransferase 20 family.</text>
</comment>
<dbReference type="WBParaSite" id="Hba_06832">
    <property type="protein sequence ID" value="Hba_06832"/>
    <property type="gene ID" value="Hba_06832"/>
</dbReference>